<comment type="caution">
    <text evidence="1">The sequence shown here is derived from an EMBL/GenBank/DDBJ whole genome shotgun (WGS) entry which is preliminary data.</text>
</comment>
<dbReference type="Gene3D" id="3.40.50.150">
    <property type="entry name" value="Vaccinia Virus protein VP39"/>
    <property type="match status" value="1"/>
</dbReference>
<dbReference type="EMBL" id="LAZR01046578">
    <property type="protein sequence ID" value="KKK96214.1"/>
    <property type="molecule type" value="Genomic_DNA"/>
</dbReference>
<evidence type="ECO:0000313" key="1">
    <source>
        <dbReference type="EMBL" id="KKK96214.1"/>
    </source>
</evidence>
<proteinExistence type="predicted"/>
<dbReference type="AlphaFoldDB" id="A0A0F9C0Y9"/>
<gene>
    <name evidence="1" type="ORF">LCGC14_2665020</name>
</gene>
<reference evidence="1" key="1">
    <citation type="journal article" date="2015" name="Nature">
        <title>Complex archaea that bridge the gap between prokaryotes and eukaryotes.</title>
        <authorList>
            <person name="Spang A."/>
            <person name="Saw J.H."/>
            <person name="Jorgensen S.L."/>
            <person name="Zaremba-Niedzwiedzka K."/>
            <person name="Martijn J."/>
            <person name="Lind A.E."/>
            <person name="van Eijk R."/>
            <person name="Schleper C."/>
            <person name="Guy L."/>
            <person name="Ettema T.J."/>
        </authorList>
    </citation>
    <scope>NUCLEOTIDE SEQUENCE</scope>
</reference>
<name>A0A0F9C0Y9_9ZZZZ</name>
<dbReference type="InterPro" id="IPR029063">
    <property type="entry name" value="SAM-dependent_MTases_sf"/>
</dbReference>
<protein>
    <recommendedName>
        <fullName evidence="2">Methyltransferase type 11 domain-containing protein</fullName>
    </recommendedName>
</protein>
<evidence type="ECO:0008006" key="2">
    <source>
        <dbReference type="Google" id="ProtNLM"/>
    </source>
</evidence>
<feature type="non-terminal residue" evidence="1">
    <location>
        <position position="1"/>
    </location>
</feature>
<accession>A0A0F9C0Y9</accession>
<sequence length="81" mass="9560">YYPSYGYGINDMGLELSKWAIDNTTYKDLKIKEGDIRIKQDFKDFDLVLAVDVLEHLGEKDLDNTKQGYQDLSQYKVYERK</sequence>
<organism evidence="1">
    <name type="scientific">marine sediment metagenome</name>
    <dbReference type="NCBI Taxonomy" id="412755"/>
    <lineage>
        <taxon>unclassified sequences</taxon>
        <taxon>metagenomes</taxon>
        <taxon>ecological metagenomes</taxon>
    </lineage>
</organism>